<dbReference type="PANTHER" id="PTHR43320">
    <property type="entry name" value="SUGAR KINASE"/>
    <property type="match status" value="1"/>
</dbReference>
<evidence type="ECO:0000256" key="2">
    <source>
        <dbReference type="ARBA" id="ARBA00022679"/>
    </source>
</evidence>
<dbReference type="AlphaFoldDB" id="A0A0X8H1Y2"/>
<dbReference type="PANTHER" id="PTHR43320:SF2">
    <property type="entry name" value="2-DEHYDRO-3-DEOXYGLUCONOKINASE_2-DEHYDRO-3-DEOXYGALACTONOKINASE"/>
    <property type="match status" value="1"/>
</dbReference>
<feature type="domain" description="Carbohydrate kinase PfkB" evidence="4">
    <location>
        <begin position="2"/>
        <end position="310"/>
    </location>
</feature>
<dbReference type="RefSeq" id="WP_067634482.1">
    <property type="nucleotide sequence ID" value="NZ_CP013213.1"/>
</dbReference>
<dbReference type="GO" id="GO:0016301">
    <property type="term" value="F:kinase activity"/>
    <property type="evidence" value="ECO:0007669"/>
    <property type="project" value="UniProtKB-KW"/>
</dbReference>
<organism evidence="5 6">
    <name type="scientific">Erysipelothrix larvae</name>
    <dbReference type="NCBI Taxonomy" id="1514105"/>
    <lineage>
        <taxon>Bacteria</taxon>
        <taxon>Bacillati</taxon>
        <taxon>Bacillota</taxon>
        <taxon>Erysipelotrichia</taxon>
        <taxon>Erysipelotrichales</taxon>
        <taxon>Erysipelotrichaceae</taxon>
        <taxon>Erysipelothrix</taxon>
    </lineage>
</organism>
<protein>
    <recommendedName>
        <fullName evidence="4">Carbohydrate kinase PfkB domain-containing protein</fullName>
    </recommendedName>
</protein>
<keyword evidence="2" id="KW-0808">Transferase</keyword>
<dbReference type="Gene3D" id="3.40.1190.20">
    <property type="match status" value="1"/>
</dbReference>
<dbReference type="STRING" id="1514105.AOC36_11540"/>
<evidence type="ECO:0000256" key="1">
    <source>
        <dbReference type="ARBA" id="ARBA00010688"/>
    </source>
</evidence>
<reference evidence="5 6" key="1">
    <citation type="submission" date="2015-10" db="EMBL/GenBank/DDBJ databases">
        <title>Erysipelothrix larvae sp. LV19 isolated from the larval gut of the rhinoceros beetle, Trypoxylus dichotomus.</title>
        <authorList>
            <person name="Lim S."/>
            <person name="Kim B.-C."/>
        </authorList>
    </citation>
    <scope>NUCLEOTIDE SEQUENCE [LARGE SCALE GENOMIC DNA]</scope>
    <source>
        <strain evidence="5 6">LV19</strain>
    </source>
</reference>
<gene>
    <name evidence="5" type="ORF">AOC36_11540</name>
</gene>
<name>A0A0X8H1Y2_9FIRM</name>
<dbReference type="SUPFAM" id="SSF53613">
    <property type="entry name" value="Ribokinase-like"/>
    <property type="match status" value="1"/>
</dbReference>
<proteinExistence type="inferred from homology"/>
<dbReference type="KEGG" id="erl:AOC36_11540"/>
<dbReference type="InterPro" id="IPR029056">
    <property type="entry name" value="Ribokinase-like"/>
</dbReference>
<keyword evidence="3" id="KW-0418">Kinase</keyword>
<accession>A0A0X8H1Y2</accession>
<dbReference type="Pfam" id="PF00294">
    <property type="entry name" value="PfkB"/>
    <property type="match status" value="1"/>
</dbReference>
<evidence type="ECO:0000256" key="3">
    <source>
        <dbReference type="ARBA" id="ARBA00022777"/>
    </source>
</evidence>
<dbReference type="EMBL" id="CP013213">
    <property type="protein sequence ID" value="AMC94582.1"/>
    <property type="molecule type" value="Genomic_DNA"/>
</dbReference>
<evidence type="ECO:0000313" key="5">
    <source>
        <dbReference type="EMBL" id="AMC94582.1"/>
    </source>
</evidence>
<dbReference type="InterPro" id="IPR052700">
    <property type="entry name" value="Carb_kinase_PfkB-like"/>
</dbReference>
<dbReference type="OrthoDB" id="9813569at2"/>
<dbReference type="InterPro" id="IPR011611">
    <property type="entry name" value="PfkB_dom"/>
</dbReference>
<keyword evidence="6" id="KW-1185">Reference proteome</keyword>
<dbReference type="CDD" id="cd01166">
    <property type="entry name" value="KdgK"/>
    <property type="match status" value="1"/>
</dbReference>
<evidence type="ECO:0000313" key="6">
    <source>
        <dbReference type="Proteomes" id="UP000063781"/>
    </source>
</evidence>
<comment type="similarity">
    <text evidence="1">Belongs to the carbohydrate kinase PfkB family.</text>
</comment>
<evidence type="ECO:0000259" key="4">
    <source>
        <dbReference type="Pfam" id="PF00294"/>
    </source>
</evidence>
<dbReference type="Proteomes" id="UP000063781">
    <property type="component" value="Chromosome"/>
</dbReference>
<sequence length="330" mass="36575">MRIVAFGETMLRLSTQNNKALSQSQALDMLFCGTGVNLLRNLYQFGHEVSLISSVPDNDIGIAALSNLRMLGINEQAVTKSGNHIGIYFLEPGHGLRPSKVTYMNRSFSSFNTYQFTQEELRQALSGADLVHICGISCQTSVISRNNALLVASLCESMSIKLCFDFNFRQSLMDPNEYDTVLDAFKYILKRSTIVFGSVLDLEKTLQIEGSTFEERTLNFMNQYTVDVFSGTLKTLDHNDQLVIKGFLCKDSVFKSGKPIAVDVLDAIGTGDAYASGIISGLQSGWPIQEVIDFATRCCAVAYTTVGDYLNVTQEEILRMNPSKAQRVLR</sequence>